<evidence type="ECO:0000256" key="1">
    <source>
        <dbReference type="SAM" id="MobiDB-lite"/>
    </source>
</evidence>
<dbReference type="EMBL" id="ML736787">
    <property type="protein sequence ID" value="KAE8402470.1"/>
    <property type="molecule type" value="Genomic_DNA"/>
</dbReference>
<organism evidence="2 3">
    <name type="scientific">Aspergillus pseudonomiae</name>
    <dbReference type="NCBI Taxonomy" id="1506151"/>
    <lineage>
        <taxon>Eukaryota</taxon>
        <taxon>Fungi</taxon>
        <taxon>Dikarya</taxon>
        <taxon>Ascomycota</taxon>
        <taxon>Pezizomycotina</taxon>
        <taxon>Eurotiomycetes</taxon>
        <taxon>Eurotiomycetidae</taxon>
        <taxon>Eurotiales</taxon>
        <taxon>Aspergillaceae</taxon>
        <taxon>Aspergillus</taxon>
        <taxon>Aspergillus subgen. Circumdati</taxon>
    </lineage>
</organism>
<dbReference type="GeneID" id="43663829"/>
<dbReference type="AlphaFoldDB" id="A0A5N7D7P1"/>
<evidence type="ECO:0000313" key="2">
    <source>
        <dbReference type="EMBL" id="KAE8402470.1"/>
    </source>
</evidence>
<proteinExistence type="predicted"/>
<accession>A0A5N7D7P1</accession>
<feature type="region of interest" description="Disordered" evidence="1">
    <location>
        <begin position="19"/>
        <end position="65"/>
    </location>
</feature>
<name>A0A5N7D7P1_9EURO</name>
<sequence length="65" mass="7182">MPRRKRVKVHGLEAALSETSSVSAGTNNDRLYCPDSDTELTESEHLSPAPRKSKRRKVGPHDGPQ</sequence>
<reference evidence="2 3" key="1">
    <citation type="submission" date="2019-04" db="EMBL/GenBank/DDBJ databases">
        <authorList>
            <consortium name="DOE Joint Genome Institute"/>
            <person name="Mondo S."/>
            <person name="Kjaerbolling I."/>
            <person name="Vesth T."/>
            <person name="Frisvad J.C."/>
            <person name="Nybo J.L."/>
            <person name="Theobald S."/>
            <person name="Kildgaard S."/>
            <person name="Isbrandt T."/>
            <person name="Kuo A."/>
            <person name="Sato A."/>
            <person name="Lyhne E.K."/>
            <person name="Kogle M.E."/>
            <person name="Wiebenga A."/>
            <person name="Kun R.S."/>
            <person name="Lubbers R.J."/>
            <person name="Makela M.R."/>
            <person name="Barry K."/>
            <person name="Chovatia M."/>
            <person name="Clum A."/>
            <person name="Daum C."/>
            <person name="Haridas S."/>
            <person name="He G."/>
            <person name="LaButti K."/>
            <person name="Lipzen A."/>
            <person name="Riley R."/>
            <person name="Salamov A."/>
            <person name="Simmons B.A."/>
            <person name="Magnuson J.K."/>
            <person name="Henrissat B."/>
            <person name="Mortensen U.H."/>
            <person name="Larsen T.O."/>
            <person name="Devries R.P."/>
            <person name="Grigoriev I.V."/>
            <person name="Machida M."/>
            <person name="Baker S.E."/>
            <person name="Andersen M.R."/>
            <person name="Cantor M.N."/>
            <person name="Hua S.X."/>
        </authorList>
    </citation>
    <scope>NUCLEOTIDE SEQUENCE [LARGE SCALE GENOMIC DNA]</scope>
    <source>
        <strain evidence="2 3">CBS 119388</strain>
    </source>
</reference>
<keyword evidence="3" id="KW-1185">Reference proteome</keyword>
<feature type="compositionally biased region" description="Polar residues" evidence="1">
    <location>
        <begin position="19"/>
        <end position="29"/>
    </location>
</feature>
<evidence type="ECO:0000313" key="3">
    <source>
        <dbReference type="Proteomes" id="UP000325579"/>
    </source>
</evidence>
<protein>
    <submittedName>
        <fullName evidence="2">Uncharacterized protein</fullName>
    </submittedName>
</protein>
<dbReference type="Proteomes" id="UP000325579">
    <property type="component" value="Unassembled WGS sequence"/>
</dbReference>
<dbReference type="RefSeq" id="XP_031939789.1">
    <property type="nucleotide sequence ID" value="XM_032079138.1"/>
</dbReference>
<gene>
    <name evidence="2" type="ORF">BDV37DRAFT_159621</name>
</gene>